<accession>A0A9D1Y6Z3</accession>
<dbReference type="PANTHER" id="PTHR33434:SF2">
    <property type="entry name" value="FATTY ACID-BINDING PROTEIN TM_1468"/>
    <property type="match status" value="1"/>
</dbReference>
<dbReference type="PANTHER" id="PTHR33434">
    <property type="entry name" value="DEGV DOMAIN-CONTAINING PROTEIN DR_1986-RELATED"/>
    <property type="match status" value="1"/>
</dbReference>
<dbReference type="NCBIfam" id="TIGR00762">
    <property type="entry name" value="DegV"/>
    <property type="match status" value="1"/>
</dbReference>
<proteinExistence type="predicted"/>
<dbReference type="Proteomes" id="UP000823868">
    <property type="component" value="Unassembled WGS sequence"/>
</dbReference>
<dbReference type="EMBL" id="DXDX01000039">
    <property type="protein sequence ID" value="HIY20633.1"/>
    <property type="molecule type" value="Genomic_DNA"/>
</dbReference>
<dbReference type="InterPro" id="IPR050270">
    <property type="entry name" value="DegV_domain_contain"/>
</dbReference>
<dbReference type="GO" id="GO:0008289">
    <property type="term" value="F:lipid binding"/>
    <property type="evidence" value="ECO:0007669"/>
    <property type="project" value="UniProtKB-KW"/>
</dbReference>
<keyword evidence="1" id="KW-0446">Lipid-binding</keyword>
<dbReference type="InterPro" id="IPR043168">
    <property type="entry name" value="DegV_C"/>
</dbReference>
<reference evidence="2" key="2">
    <citation type="submission" date="2021-04" db="EMBL/GenBank/DDBJ databases">
        <authorList>
            <person name="Gilroy R."/>
        </authorList>
    </citation>
    <scope>NUCLEOTIDE SEQUENCE</scope>
    <source>
        <strain evidence="2">ChiBcec16_6824</strain>
    </source>
</reference>
<gene>
    <name evidence="2" type="ORF">H9841_01855</name>
</gene>
<protein>
    <submittedName>
        <fullName evidence="2">DegV family protein</fullName>
    </submittedName>
</protein>
<name>A0A9D1Y6Z3_9FIRM</name>
<evidence type="ECO:0000313" key="3">
    <source>
        <dbReference type="Proteomes" id="UP000823868"/>
    </source>
</evidence>
<comment type="caution">
    <text evidence="2">The sequence shown here is derived from an EMBL/GenBank/DDBJ whole genome shotgun (WGS) entry which is preliminary data.</text>
</comment>
<sequence>MIRIVTDSTSDLSPQRAAQLGVEVVPLAVHFGEESFLDGVEMTKEAFYTRLAGVETLPTTSQVPPETFIQTFRRIREEGDEVLGLFIAGAMSGTCQSAHIAREVVDEDHIAIVETGTVTFGLGLLVEVACRLRDQGLSLSELSERLGELAGRIRLLAVVDTLKYLKMGGRISGATAVVGGILGITPIITIENGLVESVGKTRGRKAGFQFIQKWLQEKEAPDTSLPVTFGHSNSPKALEECMAFFGPQLAGADLLPSDIGAVVGTHVGPGAVGLAYFVQK</sequence>
<dbReference type="Pfam" id="PF02645">
    <property type="entry name" value="DegV"/>
    <property type="match status" value="1"/>
</dbReference>
<dbReference type="AlphaFoldDB" id="A0A9D1Y6Z3"/>
<dbReference type="SUPFAM" id="SSF82549">
    <property type="entry name" value="DAK1/DegV-like"/>
    <property type="match status" value="1"/>
</dbReference>
<dbReference type="Gene3D" id="3.40.50.10170">
    <property type="match status" value="1"/>
</dbReference>
<dbReference type="PROSITE" id="PS51482">
    <property type="entry name" value="DEGV"/>
    <property type="match status" value="1"/>
</dbReference>
<evidence type="ECO:0000256" key="1">
    <source>
        <dbReference type="ARBA" id="ARBA00023121"/>
    </source>
</evidence>
<dbReference type="InterPro" id="IPR003797">
    <property type="entry name" value="DegV"/>
</dbReference>
<reference evidence="2" key="1">
    <citation type="journal article" date="2021" name="PeerJ">
        <title>Extensive microbial diversity within the chicken gut microbiome revealed by metagenomics and culture.</title>
        <authorList>
            <person name="Gilroy R."/>
            <person name="Ravi A."/>
            <person name="Getino M."/>
            <person name="Pursley I."/>
            <person name="Horton D.L."/>
            <person name="Alikhan N.F."/>
            <person name="Baker D."/>
            <person name="Gharbi K."/>
            <person name="Hall N."/>
            <person name="Watson M."/>
            <person name="Adriaenssens E.M."/>
            <person name="Foster-Nyarko E."/>
            <person name="Jarju S."/>
            <person name="Secka A."/>
            <person name="Antonio M."/>
            <person name="Oren A."/>
            <person name="Chaudhuri R.R."/>
            <person name="La Ragione R."/>
            <person name="Hildebrand F."/>
            <person name="Pallen M.J."/>
        </authorList>
    </citation>
    <scope>NUCLEOTIDE SEQUENCE</scope>
    <source>
        <strain evidence="2">ChiBcec16_6824</strain>
    </source>
</reference>
<evidence type="ECO:0000313" key="2">
    <source>
        <dbReference type="EMBL" id="HIY20633.1"/>
    </source>
</evidence>
<organism evidence="2 3">
    <name type="scientific">Candidatus Flavonifractor merdigallinarum</name>
    <dbReference type="NCBI Taxonomy" id="2838589"/>
    <lineage>
        <taxon>Bacteria</taxon>
        <taxon>Bacillati</taxon>
        <taxon>Bacillota</taxon>
        <taxon>Clostridia</taxon>
        <taxon>Eubacteriales</taxon>
        <taxon>Oscillospiraceae</taxon>
        <taxon>Flavonifractor</taxon>
    </lineage>
</organism>
<dbReference type="Gene3D" id="3.30.1180.10">
    <property type="match status" value="1"/>
</dbReference>